<dbReference type="PROSITE" id="PS50005">
    <property type="entry name" value="TPR"/>
    <property type="match status" value="1"/>
</dbReference>
<dbReference type="Gene3D" id="1.25.40.10">
    <property type="entry name" value="Tetratricopeptide repeat domain"/>
    <property type="match status" value="1"/>
</dbReference>
<dbReference type="Gene3D" id="2.30.30.40">
    <property type="entry name" value="SH3 Domains"/>
    <property type="match status" value="1"/>
</dbReference>
<feature type="signal peptide" evidence="3">
    <location>
        <begin position="1"/>
        <end position="19"/>
    </location>
</feature>
<proteinExistence type="predicted"/>
<dbReference type="Pfam" id="PF13414">
    <property type="entry name" value="TPR_11"/>
    <property type="match status" value="1"/>
</dbReference>
<evidence type="ECO:0000256" key="3">
    <source>
        <dbReference type="SAM" id="SignalP"/>
    </source>
</evidence>
<dbReference type="SMART" id="SM00028">
    <property type="entry name" value="TPR"/>
    <property type="match status" value="2"/>
</dbReference>
<evidence type="ECO:0000256" key="2">
    <source>
        <dbReference type="SAM" id="Phobius"/>
    </source>
</evidence>
<evidence type="ECO:0000313" key="5">
    <source>
        <dbReference type="Proteomes" id="UP000248079"/>
    </source>
</evidence>
<feature type="chain" id="PRO_5015922826" evidence="3">
    <location>
        <begin position="20"/>
        <end position="249"/>
    </location>
</feature>
<keyword evidence="2" id="KW-0812">Transmembrane</keyword>
<organism evidence="4 5">
    <name type="scientific">Marinifilum breve</name>
    <dbReference type="NCBI Taxonomy" id="2184082"/>
    <lineage>
        <taxon>Bacteria</taxon>
        <taxon>Pseudomonadati</taxon>
        <taxon>Bacteroidota</taxon>
        <taxon>Bacteroidia</taxon>
        <taxon>Marinilabiliales</taxon>
        <taxon>Marinifilaceae</taxon>
    </lineage>
</organism>
<evidence type="ECO:0000313" key="4">
    <source>
        <dbReference type="EMBL" id="PXY03028.1"/>
    </source>
</evidence>
<dbReference type="InterPro" id="IPR011990">
    <property type="entry name" value="TPR-like_helical_dom_sf"/>
</dbReference>
<dbReference type="AlphaFoldDB" id="A0A2V4A3E6"/>
<dbReference type="InterPro" id="IPR019734">
    <property type="entry name" value="TPR_rpt"/>
</dbReference>
<name>A0A2V4A3E6_9BACT</name>
<evidence type="ECO:0000256" key="1">
    <source>
        <dbReference type="PROSITE-ProRule" id="PRU00339"/>
    </source>
</evidence>
<feature type="transmembrane region" description="Helical" evidence="2">
    <location>
        <begin position="158"/>
        <end position="177"/>
    </location>
</feature>
<dbReference type="OrthoDB" id="9776208at2"/>
<gene>
    <name evidence="4" type="ORF">DF185_02760</name>
</gene>
<accession>A0A2V4A3E6</accession>
<dbReference type="Proteomes" id="UP000248079">
    <property type="component" value="Unassembled WGS sequence"/>
</dbReference>
<sequence length="249" mass="28498">MKKLLYILIALLFVSAAQAQDTPIREANDFYQKGEYEKAIKSYEFVLETHIESPEIYFNLANSYYKTGQIAPAILNYERAKLLAPQDKDVEYNLKMAQAHVLDKLEVLPELFLKRWFSGIRNAFSADLWSYLSIGLFFLCLLFACFYLYSNKVGLKKLGFFFAAISLVLSIVSYSFASTRTDEITNREYAIIFSPSVTIKGSPDVSGTELFLLHEGTKVKVIDQLGDWRNIQLSDGNEGWLKKEDLEMI</sequence>
<keyword evidence="2" id="KW-1133">Transmembrane helix</keyword>
<dbReference type="SUPFAM" id="SSF48452">
    <property type="entry name" value="TPR-like"/>
    <property type="match status" value="1"/>
</dbReference>
<dbReference type="EMBL" id="QFLI01000001">
    <property type="protein sequence ID" value="PXY03028.1"/>
    <property type="molecule type" value="Genomic_DNA"/>
</dbReference>
<protein>
    <submittedName>
        <fullName evidence="4">Uncharacterized protein</fullName>
    </submittedName>
</protein>
<dbReference type="RefSeq" id="WP_110359184.1">
    <property type="nucleotide sequence ID" value="NZ_QFLI01000001.1"/>
</dbReference>
<reference evidence="4 5" key="1">
    <citation type="submission" date="2018-05" db="EMBL/GenBank/DDBJ databases">
        <title>Marinifilum breve JC075T sp. nov., a marine bacterium isolated from Yongle Blue Hole in the South China Sea.</title>
        <authorList>
            <person name="Fu T."/>
        </authorList>
    </citation>
    <scope>NUCLEOTIDE SEQUENCE [LARGE SCALE GENOMIC DNA]</scope>
    <source>
        <strain evidence="4 5">JC075</strain>
    </source>
</reference>
<feature type="transmembrane region" description="Helical" evidence="2">
    <location>
        <begin position="128"/>
        <end position="149"/>
    </location>
</feature>
<keyword evidence="2" id="KW-0472">Membrane</keyword>
<keyword evidence="1" id="KW-0802">TPR repeat</keyword>
<keyword evidence="3" id="KW-0732">Signal</keyword>
<comment type="caution">
    <text evidence="4">The sequence shown here is derived from an EMBL/GenBank/DDBJ whole genome shotgun (WGS) entry which is preliminary data.</text>
</comment>
<feature type="repeat" description="TPR" evidence="1">
    <location>
        <begin position="54"/>
        <end position="87"/>
    </location>
</feature>
<keyword evidence="5" id="KW-1185">Reference proteome</keyword>